<evidence type="ECO:0008006" key="4">
    <source>
        <dbReference type="Google" id="ProtNLM"/>
    </source>
</evidence>
<dbReference type="GeneTree" id="ENSGT00940000154049"/>
<feature type="region of interest" description="Disordered" evidence="1">
    <location>
        <begin position="145"/>
        <end position="165"/>
    </location>
</feature>
<accession>A0A8K9XJ87</accession>
<name>A0A8K9XJ87_ONCMY</name>
<dbReference type="Gene3D" id="3.30.450.40">
    <property type="match status" value="1"/>
</dbReference>
<reference evidence="2" key="2">
    <citation type="submission" date="2025-08" db="UniProtKB">
        <authorList>
            <consortium name="Ensembl"/>
        </authorList>
    </citation>
    <scope>IDENTIFICATION</scope>
</reference>
<dbReference type="AlphaFoldDB" id="A0A8K9XJ87"/>
<sequence length="1171" mass="130833">MRSCFSGCGPSLPPFASSHLQQVIFLLPLVTIKQRPVPCNQQTPPLHTLGRVLLVTGVDQDLRCRDSFPQGCLLTACIASILWELYSRGEKGKDWNVVNPFRTEVEREKVNKESDTEGKGKRIYLLEKVLPSLVPCVGQLLREAERRGETEGEGEEGERRRREVEVGSSPFSPLLYLGHCLIRSSSAPSLHPPLNSIPLLSDREEAEAAQYRLGLELTLQLLHAPCSRLSELKRQVGQCRVELQRGEEIQRRTVERRRECLALHFTDWRLQANHTLSLYLVQNALLSFKELLHSKSSDDQLAWDLNTNDSGTPDSLHQDQFVHYVCQYVSGLSEEQFQLFLEHLSLCSREHGCAENLRLWTETLSQAFSHCDCAKTGCLDRQRVLVLLLSFYHDQNESTQESMHDPNHWPLQGHNHMTCGLLGSPAAMDTEKTCMPCDAGQGDMPHSCHEIKAGEERKGEGNRVTPTESLELGHQTAINSPEPPEDRGNIALDIEELCVVMESGPLPEEAEDPGSPWTMCAYDSQTVSRGQFLQLVLSFLGRASSGAMVDSLAEHIKAGYREKESERLRRLQQCNQQKEEDRRSKEVSSLFLSWDSEGRGAVDREEVERELSLYKDGAEEGALQRAWQHGEPPLSSCSVLSLGQFQALLRAFLVELPPEEGLGVWAFQELLVYLQERAALRGGKDRGRGATRQAWLQEIGRAAQRGAAQMEPVYGSVFSAVLRDAEVNAEGKLLSVSVALLEEGGSRLRYVACTTEDARLVLNKMLQPHQAPVSFSAIESCSPVHVPRVAAHGGVYLFDESRASSQCYGSFIAIPILDPREQGRAIGVLGLDTLRDSNDTHLFSRHEIDFYQGVSSEFSRALQHVVTRCSILHIVESASLWLHSRVSAVHSITTYLMEPSDGQGSDCSLRKMMVMEGGSRRSHWLSPPPSLRRSDHFCRDYLFQCCDTSQAGHYVVFGAYRLVLPVRDSAGWALGVVDMELETLSSGHQRGLQPHERRDLSSAGKALQAACLQLHRESTGPSRQHTLLEAKGLGGERRASILFLCFMLEHLRVRCVSGLDQSIVAALQSSQDASHHFHVSQVVKAVLLLLYPEREGSVHTDNWDQIKMMVSTDLGYRLARFEPLARAVTVDRELVHSCIAGVERRELGQHGSLPLEDLYDWVSICLSICSY</sequence>
<dbReference type="PANTHER" id="PTHR46788">
    <property type="entry name" value="EF-HAND CALCIUM-BINDING DOMAIN-CONTAINING PROTEIN 5"/>
    <property type="match status" value="1"/>
</dbReference>
<organism evidence="2 3">
    <name type="scientific">Oncorhynchus mykiss</name>
    <name type="common">Rainbow trout</name>
    <name type="synonym">Salmo gairdneri</name>
    <dbReference type="NCBI Taxonomy" id="8022"/>
    <lineage>
        <taxon>Eukaryota</taxon>
        <taxon>Metazoa</taxon>
        <taxon>Chordata</taxon>
        <taxon>Craniata</taxon>
        <taxon>Vertebrata</taxon>
        <taxon>Euteleostomi</taxon>
        <taxon>Actinopterygii</taxon>
        <taxon>Neopterygii</taxon>
        <taxon>Teleostei</taxon>
        <taxon>Protacanthopterygii</taxon>
        <taxon>Salmoniformes</taxon>
        <taxon>Salmonidae</taxon>
        <taxon>Salmoninae</taxon>
        <taxon>Oncorhynchus</taxon>
    </lineage>
</organism>
<reference evidence="2" key="1">
    <citation type="submission" date="2020-07" db="EMBL/GenBank/DDBJ databases">
        <title>A long reads based de novo assembly of the rainbow trout Arlee double haploid line genome.</title>
        <authorList>
            <person name="Gao G."/>
            <person name="Palti Y."/>
        </authorList>
    </citation>
    <scope>NUCLEOTIDE SEQUENCE [LARGE SCALE GENOMIC DNA]</scope>
</reference>
<keyword evidence="3" id="KW-1185">Reference proteome</keyword>
<dbReference type="PANTHER" id="PTHR46788:SF1">
    <property type="entry name" value="EF-HAND CALCIUM-BINDING DOMAIN-CONTAINING PROTEIN 5"/>
    <property type="match status" value="1"/>
</dbReference>
<protein>
    <recommendedName>
        <fullName evidence="4">EF-hand domain-containing protein</fullName>
    </recommendedName>
</protein>
<proteinExistence type="predicted"/>
<evidence type="ECO:0000313" key="3">
    <source>
        <dbReference type="Proteomes" id="UP000694395"/>
    </source>
</evidence>
<dbReference type="Proteomes" id="UP000694395">
    <property type="component" value="Chromosome 27"/>
</dbReference>
<dbReference type="Ensembl" id="ENSOMYT00000166395.1">
    <property type="protein sequence ID" value="ENSOMYP00000133369.1"/>
    <property type="gene ID" value="ENSOMYG00000053386.1"/>
</dbReference>
<gene>
    <name evidence="2" type="primary">LOC110507538</name>
</gene>
<evidence type="ECO:0000256" key="1">
    <source>
        <dbReference type="SAM" id="MobiDB-lite"/>
    </source>
</evidence>
<dbReference type="InterPro" id="IPR029016">
    <property type="entry name" value="GAF-like_dom_sf"/>
</dbReference>
<reference evidence="2" key="3">
    <citation type="submission" date="2025-09" db="UniProtKB">
        <authorList>
            <consortium name="Ensembl"/>
        </authorList>
    </citation>
    <scope>IDENTIFICATION</scope>
</reference>
<evidence type="ECO:0000313" key="2">
    <source>
        <dbReference type="Ensembl" id="ENSOMYP00000133369.1"/>
    </source>
</evidence>
<dbReference type="SUPFAM" id="SSF55781">
    <property type="entry name" value="GAF domain-like"/>
    <property type="match status" value="1"/>
</dbReference>